<dbReference type="InterPro" id="IPR010982">
    <property type="entry name" value="Lambda_DNA-bd_dom_sf"/>
</dbReference>
<name>A0ABR6WT77_9FIRM</name>
<proteinExistence type="predicted"/>
<dbReference type="SUPFAM" id="SSF47413">
    <property type="entry name" value="lambda repressor-like DNA-binding domains"/>
    <property type="match status" value="1"/>
</dbReference>
<dbReference type="Proteomes" id="UP000603234">
    <property type="component" value="Unassembled WGS sequence"/>
</dbReference>
<dbReference type="PANTHER" id="PTHR46558">
    <property type="entry name" value="TRACRIPTIONAL REGULATORY PROTEIN-RELATED-RELATED"/>
    <property type="match status" value="1"/>
</dbReference>
<dbReference type="CDD" id="cd00093">
    <property type="entry name" value="HTH_XRE"/>
    <property type="match status" value="1"/>
</dbReference>
<feature type="domain" description="HTH cro/C1-type" evidence="2">
    <location>
        <begin position="16"/>
        <end position="70"/>
    </location>
</feature>
<dbReference type="PROSITE" id="PS50943">
    <property type="entry name" value="HTH_CROC1"/>
    <property type="match status" value="1"/>
</dbReference>
<sequence>MNNFGGKIMSSFGTRLKRLRINKDMTQQDFAEHFDLNKSSISKYEKDKNLPENQLLVEIADFFDVSVDYLLCRTDNPTSLNDAKLKTEGSLNSEEQLKKPIEMKDLLGLFGYAMVSKEGKKEILDFINFKHEVLVQHYSKKENESDPE</sequence>
<evidence type="ECO:0000313" key="3">
    <source>
        <dbReference type="EMBL" id="MBC3803575.1"/>
    </source>
</evidence>
<dbReference type="Pfam" id="PF01381">
    <property type="entry name" value="HTH_3"/>
    <property type="match status" value="1"/>
</dbReference>
<keyword evidence="4" id="KW-1185">Reference proteome</keyword>
<comment type="caution">
    <text evidence="3">The sequence shown here is derived from an EMBL/GenBank/DDBJ whole genome shotgun (WGS) entry which is preliminary data.</text>
</comment>
<dbReference type="EMBL" id="WJBC01000004">
    <property type="protein sequence ID" value="MBC3803575.1"/>
    <property type="molecule type" value="Genomic_DNA"/>
</dbReference>
<evidence type="ECO:0000313" key="4">
    <source>
        <dbReference type="Proteomes" id="UP000603234"/>
    </source>
</evidence>
<evidence type="ECO:0000256" key="1">
    <source>
        <dbReference type="ARBA" id="ARBA00023125"/>
    </source>
</evidence>
<dbReference type="PANTHER" id="PTHR46558:SF11">
    <property type="entry name" value="HTH-TYPE TRANSCRIPTIONAL REGULATOR XRE"/>
    <property type="match status" value="1"/>
</dbReference>
<evidence type="ECO:0000259" key="2">
    <source>
        <dbReference type="PROSITE" id="PS50943"/>
    </source>
</evidence>
<protein>
    <submittedName>
        <fullName evidence="3">Helix-turn-helix domain-containing protein</fullName>
    </submittedName>
</protein>
<keyword evidence="1" id="KW-0238">DNA-binding</keyword>
<dbReference type="InterPro" id="IPR001387">
    <property type="entry name" value="Cro/C1-type_HTH"/>
</dbReference>
<reference evidence="3 4" key="1">
    <citation type="journal article" date="2020" name="mSystems">
        <title>Defining Genomic and Predicted Metabolic Features of the Acetobacterium Genus.</title>
        <authorList>
            <person name="Ross D.E."/>
            <person name="Marshall C.W."/>
            <person name="Gulliver D."/>
            <person name="May H.D."/>
            <person name="Norman R.S."/>
        </authorList>
    </citation>
    <scope>NUCLEOTIDE SEQUENCE [LARGE SCALE GENOMIC DNA]</scope>
    <source>
        <strain evidence="3 4">DSM 8238</strain>
    </source>
</reference>
<dbReference type="SMART" id="SM00530">
    <property type="entry name" value="HTH_XRE"/>
    <property type="match status" value="1"/>
</dbReference>
<accession>A0ABR6WT77</accession>
<gene>
    <name evidence="3" type="ORF">GH808_03880</name>
</gene>
<dbReference type="Gene3D" id="1.10.260.40">
    <property type="entry name" value="lambda repressor-like DNA-binding domains"/>
    <property type="match status" value="1"/>
</dbReference>
<organism evidence="3 4">
    <name type="scientific">Acetobacterium fimetarium</name>
    <dbReference type="NCBI Taxonomy" id="52691"/>
    <lineage>
        <taxon>Bacteria</taxon>
        <taxon>Bacillati</taxon>
        <taxon>Bacillota</taxon>
        <taxon>Clostridia</taxon>
        <taxon>Eubacteriales</taxon>
        <taxon>Eubacteriaceae</taxon>
        <taxon>Acetobacterium</taxon>
    </lineage>
</organism>